<dbReference type="RefSeq" id="WP_181052442.1">
    <property type="nucleotide sequence ID" value="NZ_JACDXJ010000001.1"/>
</dbReference>
<proteinExistence type="predicted"/>
<accession>A0A838BNJ8</accession>
<dbReference type="AlphaFoldDB" id="A0A838BNJ8"/>
<keyword evidence="2" id="KW-1185">Reference proteome</keyword>
<evidence type="ECO:0000313" key="1">
    <source>
        <dbReference type="EMBL" id="MBA1156921.1"/>
    </source>
</evidence>
<reference evidence="1 2" key="1">
    <citation type="submission" date="2020-07" db="EMBL/GenBank/DDBJ databases">
        <title>Draft genome and description of Microvirga mediterraneensis Marseille-Q2068 sp. nov.</title>
        <authorList>
            <person name="Boxberger M."/>
        </authorList>
    </citation>
    <scope>NUCLEOTIDE SEQUENCE [LARGE SCALE GENOMIC DNA]</scope>
    <source>
        <strain evidence="1 2">Marseille-Q2068</strain>
    </source>
</reference>
<evidence type="ECO:0008006" key="3">
    <source>
        <dbReference type="Google" id="ProtNLM"/>
    </source>
</evidence>
<protein>
    <recommendedName>
        <fullName evidence="3">Terminase small subunit</fullName>
    </recommendedName>
</protein>
<organism evidence="1 2">
    <name type="scientific">Microvirga mediterraneensis</name>
    <dbReference type="NCBI Taxonomy" id="2754695"/>
    <lineage>
        <taxon>Bacteria</taxon>
        <taxon>Pseudomonadati</taxon>
        <taxon>Pseudomonadota</taxon>
        <taxon>Alphaproteobacteria</taxon>
        <taxon>Hyphomicrobiales</taxon>
        <taxon>Methylobacteriaceae</taxon>
        <taxon>Microvirga</taxon>
    </lineage>
</organism>
<gene>
    <name evidence="1" type="ORF">H0S73_12365</name>
</gene>
<dbReference type="EMBL" id="JACDXJ010000001">
    <property type="protein sequence ID" value="MBA1156921.1"/>
    <property type="molecule type" value="Genomic_DNA"/>
</dbReference>
<dbReference type="Proteomes" id="UP000572984">
    <property type="component" value="Unassembled WGS sequence"/>
</dbReference>
<sequence length="160" mass="17935">MPALANNRHEIFAQELAKGKSQVEAYETAGFKNGQKNAHRLGTDEGILRRVAEIQSERAEMDRKATEKATEALAIDKQWVMARLVENVDRAMQAEAVLDNEGKPTGEYKYQGSVANKALELLGKELGMFIERTENVHVVHDITDEPLSPDQWADQHTTPH</sequence>
<name>A0A838BNJ8_9HYPH</name>
<comment type="caution">
    <text evidence="1">The sequence shown here is derived from an EMBL/GenBank/DDBJ whole genome shotgun (WGS) entry which is preliminary data.</text>
</comment>
<evidence type="ECO:0000313" key="2">
    <source>
        <dbReference type="Proteomes" id="UP000572984"/>
    </source>
</evidence>